<dbReference type="InterPro" id="IPR003959">
    <property type="entry name" value="ATPase_AAA_core"/>
</dbReference>
<dbReference type="Gene3D" id="3.40.50.300">
    <property type="entry name" value="P-loop containing nucleotide triphosphate hydrolases"/>
    <property type="match status" value="1"/>
</dbReference>
<sequence length="605" mass="67704">MDADQIATAFHTRWHPANTSKTPHTSFDALAALQFLDQFEDLASPDDVDAIRCEVRDMYEQTAFNGQSSESLSSRIKQAARARNPSKRSTSEASLSVDDLLNMMTILPDPAIPEFPRLSKNVIDKALSKRVDETRVIARSGSLPRMKTFVPPMIMQQYQVTASRTAPGQEAPLKVNKSVQTDSPEKVKNESRPKRKNRHPSPDSENEDVEPLSKKPSFATFATARDVLAVEMEKTNTRKDSNDEDILETMTRTKSEANSIPAITKSKKFVPPLMNGDGAPTKKKAKDEPVDERLRNIEKRMLDMILNEVLEKAPTVSWDDIAGLEHSKLAIKEAVVWPMLRPDIFKGIRGPPKGLLLFGPPRTRIGKTLIGKCIASQVKATFLSISASSLTSKWIGEGEKMMRALFAVARVHQPSIIFVDEVDSLLTQRQDGENEATRRIKTEFLVQFDGMGCARSSSTEDRVLVVGATNRPSEIDEAARRRFRKKLYIPLPEAEGRRHIIRNLLKNQEHSLDEEQMQDIVARTEGYSGSDMDGLVREAALGPVREIIDIQNVELKDVRPVTFEDFIDALTQVKKSVAERELESYLKFDDEYGAKSGNSKTTTAL</sequence>
<evidence type="ECO:0000313" key="7">
    <source>
        <dbReference type="EMBL" id="TPX34568.1"/>
    </source>
</evidence>
<evidence type="ECO:0000256" key="1">
    <source>
        <dbReference type="ARBA" id="ARBA00006914"/>
    </source>
</evidence>
<dbReference type="FunFam" id="3.40.50.300:FF:000093">
    <property type="entry name" value="Fidgetin-like 1"/>
    <property type="match status" value="1"/>
</dbReference>
<dbReference type="EMBL" id="QEAO01000013">
    <property type="protein sequence ID" value="TPX34568.1"/>
    <property type="molecule type" value="Genomic_DNA"/>
</dbReference>
<dbReference type="FunFam" id="1.10.8.60:FF:000022">
    <property type="entry name" value="Fidgetin like 1"/>
    <property type="match status" value="1"/>
</dbReference>
<dbReference type="SUPFAM" id="SSF52540">
    <property type="entry name" value="P-loop containing nucleoside triphosphate hydrolases"/>
    <property type="match status" value="1"/>
</dbReference>
<feature type="region of interest" description="Disordered" evidence="5">
    <location>
        <begin position="268"/>
        <end position="289"/>
    </location>
</feature>
<dbReference type="STRING" id="1806994.A0A507C5B4"/>
<dbReference type="Proteomes" id="UP000319731">
    <property type="component" value="Unassembled WGS sequence"/>
</dbReference>
<dbReference type="AlphaFoldDB" id="A0A507C5B4"/>
<dbReference type="InterPro" id="IPR003960">
    <property type="entry name" value="ATPase_AAA_CS"/>
</dbReference>
<keyword evidence="3 4" id="KW-0067">ATP-binding</keyword>
<evidence type="ECO:0000256" key="3">
    <source>
        <dbReference type="ARBA" id="ARBA00022840"/>
    </source>
</evidence>
<accession>A0A507C5B4</accession>
<evidence type="ECO:0000259" key="6">
    <source>
        <dbReference type="SMART" id="SM00382"/>
    </source>
</evidence>
<dbReference type="Pfam" id="PF17862">
    <property type="entry name" value="AAA_lid_3"/>
    <property type="match status" value="1"/>
</dbReference>
<dbReference type="OrthoDB" id="10251136at2759"/>
<comment type="caution">
    <text evidence="7">The sequence shown here is derived from an EMBL/GenBank/DDBJ whole genome shotgun (WGS) entry which is preliminary data.</text>
</comment>
<dbReference type="Gene3D" id="1.10.8.60">
    <property type="match status" value="1"/>
</dbReference>
<feature type="region of interest" description="Disordered" evidence="5">
    <location>
        <begin position="161"/>
        <end position="218"/>
    </location>
</feature>
<name>A0A507C5B4_9FUNG</name>
<gene>
    <name evidence="7" type="ORF">SmJEL517_g02812</name>
</gene>
<comment type="similarity">
    <text evidence="1 4">Belongs to the AAA ATPase family.</text>
</comment>
<dbReference type="Pfam" id="PF00004">
    <property type="entry name" value="AAA"/>
    <property type="match status" value="1"/>
</dbReference>
<evidence type="ECO:0000256" key="2">
    <source>
        <dbReference type="ARBA" id="ARBA00022741"/>
    </source>
</evidence>
<dbReference type="InterPro" id="IPR003593">
    <property type="entry name" value="AAA+_ATPase"/>
</dbReference>
<proteinExistence type="inferred from homology"/>
<dbReference type="InterPro" id="IPR041569">
    <property type="entry name" value="AAA_lid_3"/>
</dbReference>
<dbReference type="PANTHER" id="PTHR23074:SF17">
    <property type="entry name" value="FIDGETIN-LIKE PROTEIN 1"/>
    <property type="match status" value="1"/>
</dbReference>
<evidence type="ECO:0000256" key="5">
    <source>
        <dbReference type="SAM" id="MobiDB-lite"/>
    </source>
</evidence>
<dbReference type="PANTHER" id="PTHR23074">
    <property type="entry name" value="AAA DOMAIN-CONTAINING"/>
    <property type="match status" value="1"/>
</dbReference>
<dbReference type="GO" id="GO:0016887">
    <property type="term" value="F:ATP hydrolysis activity"/>
    <property type="evidence" value="ECO:0007669"/>
    <property type="project" value="InterPro"/>
</dbReference>
<dbReference type="GO" id="GO:0005524">
    <property type="term" value="F:ATP binding"/>
    <property type="evidence" value="ECO:0007669"/>
    <property type="project" value="UniProtKB-KW"/>
</dbReference>
<evidence type="ECO:0000256" key="4">
    <source>
        <dbReference type="RuleBase" id="RU003651"/>
    </source>
</evidence>
<dbReference type="RefSeq" id="XP_031025288.1">
    <property type="nucleotide sequence ID" value="XM_031168740.1"/>
</dbReference>
<keyword evidence="2 4" id="KW-0547">Nucleotide-binding</keyword>
<feature type="compositionally biased region" description="Basic and acidic residues" evidence="5">
    <location>
        <begin position="183"/>
        <end position="192"/>
    </location>
</feature>
<feature type="domain" description="AAA+ ATPase" evidence="6">
    <location>
        <begin position="351"/>
        <end position="493"/>
    </location>
</feature>
<evidence type="ECO:0000313" key="8">
    <source>
        <dbReference type="Proteomes" id="UP000319731"/>
    </source>
</evidence>
<dbReference type="InterPro" id="IPR050304">
    <property type="entry name" value="MT-severing_AAA_ATPase"/>
</dbReference>
<dbReference type="GeneID" id="42004037"/>
<protein>
    <recommendedName>
        <fullName evidence="6">AAA+ ATPase domain-containing protein</fullName>
    </recommendedName>
</protein>
<dbReference type="PROSITE" id="PS00674">
    <property type="entry name" value="AAA"/>
    <property type="match status" value="1"/>
</dbReference>
<reference evidence="7 8" key="1">
    <citation type="journal article" date="2019" name="Sci. Rep.">
        <title>Comparative genomics of chytrid fungi reveal insights into the obligate biotrophic and pathogenic lifestyle of Synchytrium endobioticum.</title>
        <authorList>
            <person name="van de Vossenberg B.T.L.H."/>
            <person name="Warris S."/>
            <person name="Nguyen H.D.T."/>
            <person name="van Gent-Pelzer M.P.E."/>
            <person name="Joly D.L."/>
            <person name="van de Geest H.C."/>
            <person name="Bonants P.J.M."/>
            <person name="Smith D.S."/>
            <person name="Levesque C.A."/>
            <person name="van der Lee T.A.J."/>
        </authorList>
    </citation>
    <scope>NUCLEOTIDE SEQUENCE [LARGE SCALE GENOMIC DNA]</scope>
    <source>
        <strain evidence="7 8">JEL517</strain>
    </source>
</reference>
<organism evidence="7 8">
    <name type="scientific">Synchytrium microbalum</name>
    <dbReference type="NCBI Taxonomy" id="1806994"/>
    <lineage>
        <taxon>Eukaryota</taxon>
        <taxon>Fungi</taxon>
        <taxon>Fungi incertae sedis</taxon>
        <taxon>Chytridiomycota</taxon>
        <taxon>Chytridiomycota incertae sedis</taxon>
        <taxon>Chytridiomycetes</taxon>
        <taxon>Synchytriales</taxon>
        <taxon>Synchytriaceae</taxon>
        <taxon>Synchytrium</taxon>
    </lineage>
</organism>
<dbReference type="InterPro" id="IPR027417">
    <property type="entry name" value="P-loop_NTPase"/>
</dbReference>
<keyword evidence="8" id="KW-1185">Reference proteome</keyword>
<dbReference type="SMART" id="SM00382">
    <property type="entry name" value="AAA"/>
    <property type="match status" value="1"/>
</dbReference>